<evidence type="ECO:0000313" key="2">
    <source>
        <dbReference type="Proteomes" id="UP001060085"/>
    </source>
</evidence>
<accession>A0ACB9ZQ27</accession>
<sequence>MRSSSSIWPEQSISYPNTGPSSSNPEPSAAAEPSRNINSKNCCCNVFRLLARREVSPRTKHSSKKFWGEASTCHLDSSSIKCESARDARRGLISWVEAESLQHLGAKYCPLLPPPRSTIAAAFGPDGKTLASTHGDHTVKIIDCQTGKCLKILSGHRRTPWVVRFHPLYPELLASGSLDHEVRLWDARTAECIGSRDFYRPIASIAFHAQGEFLAVASGHKLYIWNYNKKGDASSPTIILRTRRSLRAVHFHPHAAPFLLTAEVNDLDSSDSSMTLATSPGYLRYPPPTVYLADAQSTSRPTVPNELPLLSLPFLIWPLIGRSDGRAQQTDTDMGFDSAQQRVDPSTSVRLLTYSTPSGQYELLLSPMEPDGSSVQEEQHTNSLVRETEGAASQPPVDAMETDVPQEERSNHFFPFSDPAYWELPFLQGWLIGQSQAGLRALRSQNGTAENIASTSDAENPTSAGSAMPIDAGYCRVTGRSGSRHRTSRSRVTSSGSGDAATLNNMVHDENSPQPFMGQVQPEVATSLAAAAAAELPCTVKLRIWSHDVKDPCAPLDADKCRLTIPHAVLCSEMGAHFSPCGRFLAACVACVLPHMEADPGFHGHGHHDAIGIATSPTRHPISAHKVMYELRIYSLEESTFGSVLASRAIRAAHCLTSIQFSPTSEHLLLAYGRRHNSLLKSVVIDGDVTVPIYTILEVYRVSDMELVRVLPSAEDEVNVACFHPSVGGGLVYGTKEGKLRILQYSSVHGSNQAASCFSRENMLEVPTYALEG</sequence>
<keyword evidence="2" id="KW-1185">Reference proteome</keyword>
<organism evidence="1 2">
    <name type="scientific">Catharanthus roseus</name>
    <name type="common">Madagascar periwinkle</name>
    <name type="synonym">Vinca rosea</name>
    <dbReference type="NCBI Taxonomy" id="4058"/>
    <lineage>
        <taxon>Eukaryota</taxon>
        <taxon>Viridiplantae</taxon>
        <taxon>Streptophyta</taxon>
        <taxon>Embryophyta</taxon>
        <taxon>Tracheophyta</taxon>
        <taxon>Spermatophyta</taxon>
        <taxon>Magnoliopsida</taxon>
        <taxon>eudicotyledons</taxon>
        <taxon>Gunneridae</taxon>
        <taxon>Pentapetalae</taxon>
        <taxon>asterids</taxon>
        <taxon>lamiids</taxon>
        <taxon>Gentianales</taxon>
        <taxon>Apocynaceae</taxon>
        <taxon>Rauvolfioideae</taxon>
        <taxon>Vinceae</taxon>
        <taxon>Catharanthinae</taxon>
        <taxon>Catharanthus</taxon>
    </lineage>
</organism>
<dbReference type="Proteomes" id="UP001060085">
    <property type="component" value="Linkage Group LG08"/>
</dbReference>
<evidence type="ECO:0000313" key="1">
    <source>
        <dbReference type="EMBL" id="KAI5649804.1"/>
    </source>
</evidence>
<gene>
    <name evidence="1" type="ORF">M9H77_35809</name>
</gene>
<comment type="caution">
    <text evidence="1">The sequence shown here is derived from an EMBL/GenBank/DDBJ whole genome shotgun (WGS) entry which is preliminary data.</text>
</comment>
<proteinExistence type="predicted"/>
<dbReference type="EMBL" id="CM044708">
    <property type="protein sequence ID" value="KAI5649804.1"/>
    <property type="molecule type" value="Genomic_DNA"/>
</dbReference>
<protein>
    <submittedName>
        <fullName evidence="1">Uncharacterized protein</fullName>
    </submittedName>
</protein>
<name>A0ACB9ZQ27_CATRO</name>
<reference evidence="2" key="1">
    <citation type="journal article" date="2023" name="Nat. Plants">
        <title>Single-cell RNA sequencing provides a high-resolution roadmap for understanding the multicellular compartmentation of specialized metabolism.</title>
        <authorList>
            <person name="Sun S."/>
            <person name="Shen X."/>
            <person name="Li Y."/>
            <person name="Li Y."/>
            <person name="Wang S."/>
            <person name="Li R."/>
            <person name="Zhang H."/>
            <person name="Shen G."/>
            <person name="Guo B."/>
            <person name="Wei J."/>
            <person name="Xu J."/>
            <person name="St-Pierre B."/>
            <person name="Chen S."/>
            <person name="Sun C."/>
        </authorList>
    </citation>
    <scope>NUCLEOTIDE SEQUENCE [LARGE SCALE GENOMIC DNA]</scope>
</reference>